<sequence>MKAVASLVGLCLVLHKVSAAVIEGHGNDGEPRRRDVDESVSTDLSNYVPDPNTAFLSVSGTSTVWVPQDTTAISTVTLTTTSNGQVGTTVTAASVALYTGPSGDLNYLIAPALRDHIEEIGETLCGMPDASFRTAKNSSVKMTKRDDFFCSYPKSNLYGGLFDAVQQQIQKEFLSLLYDLGIPVPQAFQGNELTVPKMAFMMTDNTIGSLRDDHRVPLSGKIPMDASAQTNDGCPLTIPRCSTCGGGNTGFCTGALYKCPCETSCPQSMEDEMSCKDATCDSKNGKEPYAGCPCQQNNDCPEFQYAPLCAGNDCKGTNHVTCSTEEYLDCPCKDLGWGHFDQSSGYEWLDAQIRILNLITDDESCPDSSFRNASTVWQYTISKGANTGYIILKKTDHPELFDPDTQWVFSDLQGIMSGFSVYADDHSTPPTIIEADARHIRFEVAPNTQWITITTVLDQTHTCDTEVLIQSDGALIVAETQPSDGCGGQLPGLPDVTPPVGCRQSIPDLPDVTQDPSFRVLYQRSTTGGTWYERLAMYGVDVNCPDIATRPDEYAMVMAFSVLEPGAKDPSPLLQNSAGVLNYAEFTVAGGSNGAQQKNKPCGLDTEYYFQKKTGTSRFYWSDRGPETDAWQGYCDVPPQNKPWCLPNGSNDAYSYAVMLNCFEIDNPSYCLRLPFPSKL</sequence>
<proteinExistence type="predicted"/>
<evidence type="ECO:0000313" key="3">
    <source>
        <dbReference type="Proteomes" id="UP000717696"/>
    </source>
</evidence>
<evidence type="ECO:0000313" key="2">
    <source>
        <dbReference type="EMBL" id="KAH7131764.1"/>
    </source>
</evidence>
<name>A0A9P9IUX8_9HYPO</name>
<keyword evidence="3" id="KW-1185">Reference proteome</keyword>
<dbReference type="AlphaFoldDB" id="A0A9P9IUX8"/>
<evidence type="ECO:0000256" key="1">
    <source>
        <dbReference type="SAM" id="SignalP"/>
    </source>
</evidence>
<feature type="chain" id="PRO_5040223793" evidence="1">
    <location>
        <begin position="20"/>
        <end position="680"/>
    </location>
</feature>
<feature type="signal peptide" evidence="1">
    <location>
        <begin position="1"/>
        <end position="19"/>
    </location>
</feature>
<keyword evidence="1" id="KW-0732">Signal</keyword>
<organism evidence="2 3">
    <name type="scientific">Dactylonectria estremocensis</name>
    <dbReference type="NCBI Taxonomy" id="1079267"/>
    <lineage>
        <taxon>Eukaryota</taxon>
        <taxon>Fungi</taxon>
        <taxon>Dikarya</taxon>
        <taxon>Ascomycota</taxon>
        <taxon>Pezizomycotina</taxon>
        <taxon>Sordariomycetes</taxon>
        <taxon>Hypocreomycetidae</taxon>
        <taxon>Hypocreales</taxon>
        <taxon>Nectriaceae</taxon>
        <taxon>Dactylonectria</taxon>
    </lineage>
</organism>
<comment type="caution">
    <text evidence="2">The sequence shown here is derived from an EMBL/GenBank/DDBJ whole genome shotgun (WGS) entry which is preliminary data.</text>
</comment>
<reference evidence="2" key="1">
    <citation type="journal article" date="2021" name="Nat. Commun.">
        <title>Genetic determinants of endophytism in the Arabidopsis root mycobiome.</title>
        <authorList>
            <person name="Mesny F."/>
            <person name="Miyauchi S."/>
            <person name="Thiergart T."/>
            <person name="Pickel B."/>
            <person name="Atanasova L."/>
            <person name="Karlsson M."/>
            <person name="Huettel B."/>
            <person name="Barry K.W."/>
            <person name="Haridas S."/>
            <person name="Chen C."/>
            <person name="Bauer D."/>
            <person name="Andreopoulos W."/>
            <person name="Pangilinan J."/>
            <person name="LaButti K."/>
            <person name="Riley R."/>
            <person name="Lipzen A."/>
            <person name="Clum A."/>
            <person name="Drula E."/>
            <person name="Henrissat B."/>
            <person name="Kohler A."/>
            <person name="Grigoriev I.V."/>
            <person name="Martin F.M."/>
            <person name="Hacquard S."/>
        </authorList>
    </citation>
    <scope>NUCLEOTIDE SEQUENCE</scope>
    <source>
        <strain evidence="2">MPI-CAGE-AT-0021</strain>
    </source>
</reference>
<dbReference type="Proteomes" id="UP000717696">
    <property type="component" value="Unassembled WGS sequence"/>
</dbReference>
<dbReference type="EMBL" id="JAGMUU010000019">
    <property type="protein sequence ID" value="KAH7131764.1"/>
    <property type="molecule type" value="Genomic_DNA"/>
</dbReference>
<dbReference type="OrthoDB" id="5097329at2759"/>
<gene>
    <name evidence="2" type="ORF">B0J13DRAFT_529739</name>
</gene>
<accession>A0A9P9IUX8</accession>
<protein>
    <submittedName>
        <fullName evidence="2">Uncharacterized protein</fullName>
    </submittedName>
</protein>